<reference evidence="1" key="1">
    <citation type="journal article" date="2012" name="J. Bacteriol.">
        <title>Genome sequences of type strains of seven species of the marine bacterium Pseudoalteromonas.</title>
        <authorList>
            <person name="Xie B.B."/>
            <person name="Shu Y.L."/>
            <person name="Qin Q.L."/>
            <person name="Rong J.C."/>
            <person name="Zhang X.Y."/>
            <person name="Chen X.L."/>
            <person name="Shi M."/>
            <person name="He H.L."/>
            <person name="Zhou B.C."/>
            <person name="Zhang Y.Z."/>
        </authorList>
    </citation>
    <scope>NUCLEOTIDE SEQUENCE</scope>
    <source>
        <strain evidence="1">DSM 8771</strain>
    </source>
</reference>
<comment type="caution">
    <text evidence="1">The sequence shown here is derived from an EMBL/GenBank/DDBJ whole genome shotgun (WGS) entry which is preliminary data.</text>
</comment>
<reference evidence="1" key="2">
    <citation type="submission" date="2015-03" db="EMBL/GenBank/DDBJ databases">
        <title>Genome sequence of Pseudoalteromonas citrea.</title>
        <authorList>
            <person name="Xie B.-B."/>
            <person name="Rong J.-C."/>
            <person name="Qin Q.-L."/>
            <person name="Zhang Y.-Z."/>
        </authorList>
    </citation>
    <scope>NUCLEOTIDE SEQUENCE</scope>
    <source>
        <strain evidence="1">DSM 8771</strain>
    </source>
</reference>
<accession>A0AAD4FRP3</accession>
<name>A0AAD4FRP3_9GAMM</name>
<dbReference type="EMBL" id="AHBZ03000021">
    <property type="protein sequence ID" value="KAF7770006.1"/>
    <property type="molecule type" value="Genomic_DNA"/>
</dbReference>
<evidence type="ECO:0000313" key="2">
    <source>
        <dbReference type="Proteomes" id="UP000016487"/>
    </source>
</evidence>
<evidence type="ECO:0000313" key="1">
    <source>
        <dbReference type="EMBL" id="KAF7770006.1"/>
    </source>
</evidence>
<organism evidence="1 2">
    <name type="scientific">Pseudoalteromonas citrea</name>
    <dbReference type="NCBI Taxonomy" id="43655"/>
    <lineage>
        <taxon>Bacteria</taxon>
        <taxon>Pseudomonadati</taxon>
        <taxon>Pseudomonadota</taxon>
        <taxon>Gammaproteobacteria</taxon>
        <taxon>Alteromonadales</taxon>
        <taxon>Pseudoalteromonadaceae</taxon>
        <taxon>Pseudoalteromonas</taxon>
    </lineage>
</organism>
<proteinExistence type="predicted"/>
<protein>
    <submittedName>
        <fullName evidence="1">Uncharacterized protein</fullName>
    </submittedName>
</protein>
<sequence length="40" mass="4401">MVLTPECNSTPALKNTWTLKQVQGDGGLNYLSTYSNNDLL</sequence>
<gene>
    <name evidence="1" type="ORF">PCIT_a2943</name>
</gene>
<dbReference type="AlphaFoldDB" id="A0AAD4FRP3"/>
<dbReference type="Proteomes" id="UP000016487">
    <property type="component" value="Unassembled WGS sequence"/>
</dbReference>